<evidence type="ECO:0000313" key="4">
    <source>
        <dbReference type="Proteomes" id="UP000677228"/>
    </source>
</evidence>
<dbReference type="SUPFAM" id="SSF52540">
    <property type="entry name" value="P-loop containing nucleoside triphosphate hydrolases"/>
    <property type="match status" value="1"/>
</dbReference>
<protein>
    <recommendedName>
        <fullName evidence="1">G domain-containing protein</fullName>
    </recommendedName>
</protein>
<name>A0A8S2FM91_9BILA</name>
<dbReference type="AlphaFoldDB" id="A0A8S2FM91"/>
<reference evidence="2" key="1">
    <citation type="submission" date="2021-02" db="EMBL/GenBank/DDBJ databases">
        <authorList>
            <person name="Nowell W R."/>
        </authorList>
    </citation>
    <scope>NUCLEOTIDE SEQUENCE</scope>
</reference>
<dbReference type="CDD" id="cd00882">
    <property type="entry name" value="Ras_like_GTPase"/>
    <property type="match status" value="1"/>
</dbReference>
<dbReference type="Proteomes" id="UP000677228">
    <property type="component" value="Unassembled WGS sequence"/>
</dbReference>
<comment type="caution">
    <text evidence="2">The sequence shown here is derived from an EMBL/GenBank/DDBJ whole genome shotgun (WGS) entry which is preliminary data.</text>
</comment>
<proteinExistence type="predicted"/>
<dbReference type="Proteomes" id="UP000682733">
    <property type="component" value="Unassembled WGS sequence"/>
</dbReference>
<organism evidence="2 4">
    <name type="scientific">Didymodactylos carnosus</name>
    <dbReference type="NCBI Taxonomy" id="1234261"/>
    <lineage>
        <taxon>Eukaryota</taxon>
        <taxon>Metazoa</taxon>
        <taxon>Spiralia</taxon>
        <taxon>Gnathifera</taxon>
        <taxon>Rotifera</taxon>
        <taxon>Eurotatoria</taxon>
        <taxon>Bdelloidea</taxon>
        <taxon>Philodinida</taxon>
        <taxon>Philodinidae</taxon>
        <taxon>Didymodactylos</taxon>
    </lineage>
</organism>
<dbReference type="Pfam" id="PF01926">
    <property type="entry name" value="MMR_HSR1"/>
    <property type="match status" value="1"/>
</dbReference>
<accession>A0A8S2FM91</accession>
<dbReference type="GO" id="GO:0005525">
    <property type="term" value="F:GTP binding"/>
    <property type="evidence" value="ECO:0007669"/>
    <property type="project" value="InterPro"/>
</dbReference>
<dbReference type="EMBL" id="CAJOBA010057410">
    <property type="protein sequence ID" value="CAF4299904.1"/>
    <property type="molecule type" value="Genomic_DNA"/>
</dbReference>
<gene>
    <name evidence="2" type="ORF">OVA965_LOCUS37417</name>
    <name evidence="3" type="ORF">TMI583_LOCUS38499</name>
</gene>
<dbReference type="Gene3D" id="3.40.50.300">
    <property type="entry name" value="P-loop containing nucleotide triphosphate hydrolases"/>
    <property type="match status" value="1"/>
</dbReference>
<dbReference type="PRINTS" id="PR00326">
    <property type="entry name" value="GTP1OBG"/>
</dbReference>
<evidence type="ECO:0000313" key="2">
    <source>
        <dbReference type="EMBL" id="CAF1512162.1"/>
    </source>
</evidence>
<dbReference type="InterPro" id="IPR027417">
    <property type="entry name" value="P-loop_NTPase"/>
</dbReference>
<evidence type="ECO:0000259" key="1">
    <source>
        <dbReference type="Pfam" id="PF01926"/>
    </source>
</evidence>
<dbReference type="PANTHER" id="PTHR14143:SF1">
    <property type="entry name" value="IRG-TYPE G DOMAIN-CONTAINING PROTEIN"/>
    <property type="match status" value="1"/>
</dbReference>
<sequence length="383" mass="44423">MYCLKEYKQNEEPKKNESVLKRLCELAGIKYGIDRTKPLLSNECNVADLINDIDHRQRQLANLISAYDAFSLQIFSHQQRIDAENMSNELISILHYIRTNQNLNINDCKSLYRNAISVSSDENIGFHYIRHCERLTYEISELERRQFFPKTVGKQDQWIHKQESNEKCDPKIIDLTMAIEEDLKAQFSNSHLTSRTKIGVTGYTNAGKSTLLNRLLGVKSLDENGVAPVSTDKTTYFPLIFKREEPLVHPVDKTKSTEITLIDIPGQDRDRPAVNDQVEAGNYLDEIRKADCDIYILVFDEELRDEQKHWINFIEKTLGRQCVLVRSKVDLFYLSKFRQLSGTFFSRSTQKQRDELNGDIVKEIRSNSALESQKIYLRGKDTK</sequence>
<dbReference type="PANTHER" id="PTHR14143">
    <property type="entry name" value="INTERFERON-INDUCIBLE GTPASE FAMILY MEMBER"/>
    <property type="match status" value="1"/>
</dbReference>
<evidence type="ECO:0000313" key="3">
    <source>
        <dbReference type="EMBL" id="CAF4299904.1"/>
    </source>
</evidence>
<feature type="domain" description="G" evidence="1">
    <location>
        <begin position="197"/>
        <end position="326"/>
    </location>
</feature>
<dbReference type="InterPro" id="IPR006073">
    <property type="entry name" value="GTP-bd"/>
</dbReference>
<dbReference type="EMBL" id="CAJNOK010035323">
    <property type="protein sequence ID" value="CAF1512162.1"/>
    <property type="molecule type" value="Genomic_DNA"/>
</dbReference>